<name>A0A6C0GHV6_9BACT</name>
<accession>A0A6C0GHV6</accession>
<dbReference type="InterPro" id="IPR036390">
    <property type="entry name" value="WH_DNA-bd_sf"/>
</dbReference>
<keyword evidence="2" id="KW-0238">DNA-binding</keyword>
<keyword evidence="1" id="KW-0805">Transcription regulation</keyword>
<evidence type="ECO:0000256" key="2">
    <source>
        <dbReference type="ARBA" id="ARBA00023125"/>
    </source>
</evidence>
<feature type="domain" description="HTH gntR-type" evidence="4">
    <location>
        <begin position="12"/>
        <end position="80"/>
    </location>
</feature>
<dbReference type="Proteomes" id="UP000480178">
    <property type="component" value="Chromosome"/>
</dbReference>
<sequence>MYQLKLNPVDKKPKYKQIVESIITDIEKTVLKINEQLPSISELSEEYYLARDTVEKAYKELKERGYITSVQGKGFYVEKNVASKLKILLVFNKLSSYKKIIYYSFLKTLGDKAKVDLQIHHYNATLFKEIIENNLGKYNYYVIMPHFFQDIDKVDYMKIIRNIPPDQLVLLDKDLPGLDSDHLAVYQDFEKDIYSALASATDLLEKYKKLVLVFPSEVNYPFNYPFEIVQGFCLFCIEYNKEFEIVESAYDQIIYPGTAYIAVEETDLAELIKKVRQSSYLLGREIGIISFNETTLKELLSITVITTDFETMGRMTAALLLEKKHIKIKNAFSMIRRNSL</sequence>
<dbReference type="RefSeq" id="WP_162443514.1">
    <property type="nucleotide sequence ID" value="NZ_CP048222.1"/>
</dbReference>
<dbReference type="PROSITE" id="PS50949">
    <property type="entry name" value="HTH_GNTR"/>
    <property type="match status" value="1"/>
</dbReference>
<dbReference type="GO" id="GO:0003700">
    <property type="term" value="F:DNA-binding transcription factor activity"/>
    <property type="evidence" value="ECO:0007669"/>
    <property type="project" value="InterPro"/>
</dbReference>
<keyword evidence="6" id="KW-1185">Reference proteome</keyword>
<dbReference type="Pfam" id="PF00392">
    <property type="entry name" value="GntR"/>
    <property type="match status" value="1"/>
</dbReference>
<evidence type="ECO:0000313" key="5">
    <source>
        <dbReference type="EMBL" id="QHT67485.1"/>
    </source>
</evidence>
<dbReference type="EMBL" id="CP048222">
    <property type="protein sequence ID" value="QHT67485.1"/>
    <property type="molecule type" value="Genomic_DNA"/>
</dbReference>
<proteinExistence type="predicted"/>
<dbReference type="CDD" id="cd07377">
    <property type="entry name" value="WHTH_GntR"/>
    <property type="match status" value="1"/>
</dbReference>
<dbReference type="InterPro" id="IPR028082">
    <property type="entry name" value="Peripla_BP_I"/>
</dbReference>
<evidence type="ECO:0000256" key="3">
    <source>
        <dbReference type="ARBA" id="ARBA00023163"/>
    </source>
</evidence>
<dbReference type="PRINTS" id="PR00035">
    <property type="entry name" value="HTHGNTR"/>
</dbReference>
<dbReference type="InterPro" id="IPR000524">
    <property type="entry name" value="Tscrpt_reg_HTH_GntR"/>
</dbReference>
<gene>
    <name evidence="5" type="ORF">GXP67_13035</name>
</gene>
<dbReference type="SMART" id="SM00345">
    <property type="entry name" value="HTH_GNTR"/>
    <property type="match status" value="1"/>
</dbReference>
<dbReference type="SUPFAM" id="SSF53822">
    <property type="entry name" value="Periplasmic binding protein-like I"/>
    <property type="match status" value="1"/>
</dbReference>
<protein>
    <submittedName>
        <fullName evidence="5">GntR family transcriptional regulator</fullName>
    </submittedName>
</protein>
<dbReference type="PANTHER" id="PTHR38445:SF10">
    <property type="entry name" value="GNTR-FAMILY TRANSCRIPTIONAL REGULATOR"/>
    <property type="match status" value="1"/>
</dbReference>
<keyword evidence="3" id="KW-0804">Transcription</keyword>
<evidence type="ECO:0000259" key="4">
    <source>
        <dbReference type="PROSITE" id="PS50949"/>
    </source>
</evidence>
<evidence type="ECO:0000313" key="6">
    <source>
        <dbReference type="Proteomes" id="UP000480178"/>
    </source>
</evidence>
<dbReference type="AlphaFoldDB" id="A0A6C0GHV6"/>
<dbReference type="GO" id="GO:0003677">
    <property type="term" value="F:DNA binding"/>
    <property type="evidence" value="ECO:0007669"/>
    <property type="project" value="UniProtKB-KW"/>
</dbReference>
<reference evidence="5 6" key="1">
    <citation type="submission" date="2020-01" db="EMBL/GenBank/DDBJ databases">
        <authorList>
            <person name="Kim M.K."/>
        </authorList>
    </citation>
    <scope>NUCLEOTIDE SEQUENCE [LARGE SCALE GENOMIC DNA]</scope>
    <source>
        <strain evidence="5 6">172606-1</strain>
    </source>
</reference>
<dbReference type="Gene3D" id="1.10.10.10">
    <property type="entry name" value="Winged helix-like DNA-binding domain superfamily/Winged helix DNA-binding domain"/>
    <property type="match status" value="1"/>
</dbReference>
<dbReference type="KEGG" id="rhoz:GXP67_13035"/>
<organism evidence="5 6">
    <name type="scientific">Rhodocytophaga rosea</name>
    <dbReference type="NCBI Taxonomy" id="2704465"/>
    <lineage>
        <taxon>Bacteria</taxon>
        <taxon>Pseudomonadati</taxon>
        <taxon>Bacteroidota</taxon>
        <taxon>Cytophagia</taxon>
        <taxon>Cytophagales</taxon>
        <taxon>Rhodocytophagaceae</taxon>
        <taxon>Rhodocytophaga</taxon>
    </lineage>
</organism>
<dbReference type="InterPro" id="IPR036388">
    <property type="entry name" value="WH-like_DNA-bd_sf"/>
</dbReference>
<dbReference type="PANTHER" id="PTHR38445">
    <property type="entry name" value="HTH-TYPE TRANSCRIPTIONAL REPRESSOR YTRA"/>
    <property type="match status" value="1"/>
</dbReference>
<evidence type="ECO:0000256" key="1">
    <source>
        <dbReference type="ARBA" id="ARBA00023015"/>
    </source>
</evidence>
<dbReference type="SUPFAM" id="SSF46785">
    <property type="entry name" value="Winged helix' DNA-binding domain"/>
    <property type="match status" value="1"/>
</dbReference>